<reference evidence="1" key="1">
    <citation type="journal article" date="2014" name="Front. Microbiol.">
        <title>High frequency of phylogenetically diverse reductive dehalogenase-homologous genes in deep subseafloor sedimentary metagenomes.</title>
        <authorList>
            <person name="Kawai M."/>
            <person name="Futagami T."/>
            <person name="Toyoda A."/>
            <person name="Takaki Y."/>
            <person name="Nishi S."/>
            <person name="Hori S."/>
            <person name="Arai W."/>
            <person name="Tsubouchi T."/>
            <person name="Morono Y."/>
            <person name="Uchiyama I."/>
            <person name="Ito T."/>
            <person name="Fujiyama A."/>
            <person name="Inagaki F."/>
            <person name="Takami H."/>
        </authorList>
    </citation>
    <scope>NUCLEOTIDE SEQUENCE</scope>
    <source>
        <strain evidence="1">Expedition CK06-06</strain>
    </source>
</reference>
<accession>X1LV02</accession>
<dbReference type="EMBL" id="BARV01021373">
    <property type="protein sequence ID" value="GAI22913.1"/>
    <property type="molecule type" value="Genomic_DNA"/>
</dbReference>
<gene>
    <name evidence="1" type="ORF">S06H3_35431</name>
</gene>
<comment type="caution">
    <text evidence="1">The sequence shown here is derived from an EMBL/GenBank/DDBJ whole genome shotgun (WGS) entry which is preliminary data.</text>
</comment>
<protein>
    <submittedName>
        <fullName evidence="1">Uncharacterized protein</fullName>
    </submittedName>
</protein>
<feature type="non-terminal residue" evidence="1">
    <location>
        <position position="1"/>
    </location>
</feature>
<proteinExistence type="predicted"/>
<name>X1LV02_9ZZZZ</name>
<dbReference type="AlphaFoldDB" id="X1LV02"/>
<sequence length="193" mass="22500">EWFRGLNIKPIEQMRKAGYPWLTAVFDSLGNLNLHSWGKGTGGDWSNPKTTTIRSGQEVTFQAIAISPVKEPPLEFRYCVQHSGKSFKIRRDWSENPSWTWHVQDKDIGRCVCVMISIRRQKSYFQFNDSDDYTYATYDVLPCKIGIFKLYSLSNGSYNGIIFILKRIISKKLRKIYFIKNNTCIIVFYIIIC</sequence>
<organism evidence="1">
    <name type="scientific">marine sediment metagenome</name>
    <dbReference type="NCBI Taxonomy" id="412755"/>
    <lineage>
        <taxon>unclassified sequences</taxon>
        <taxon>metagenomes</taxon>
        <taxon>ecological metagenomes</taxon>
    </lineage>
</organism>
<evidence type="ECO:0000313" key="1">
    <source>
        <dbReference type="EMBL" id="GAI22913.1"/>
    </source>
</evidence>